<dbReference type="InterPro" id="IPR010982">
    <property type="entry name" value="Lambda_DNA-bd_dom_sf"/>
</dbReference>
<gene>
    <name evidence="6" type="ORF">INF35_04460</name>
</gene>
<dbReference type="PANTHER" id="PTHR30146:SF109">
    <property type="entry name" value="HTH-TYPE TRANSCRIPTIONAL REGULATOR GALS"/>
    <property type="match status" value="1"/>
</dbReference>
<dbReference type="SUPFAM" id="SSF53822">
    <property type="entry name" value="Periplasmic binding protein-like I"/>
    <property type="match status" value="1"/>
</dbReference>
<evidence type="ECO:0000259" key="4">
    <source>
        <dbReference type="PROSITE" id="PS50932"/>
    </source>
</evidence>
<reference evidence="6 7" key="1">
    <citation type="submission" date="2020-10" db="EMBL/GenBank/DDBJ databases">
        <title>ChiBAC.</title>
        <authorList>
            <person name="Zenner C."/>
            <person name="Hitch T.C.A."/>
            <person name="Clavel T."/>
        </authorList>
    </citation>
    <scope>NUCLEOTIDE SEQUENCE [LARGE SCALE GENOMIC DNA]</scope>
    <source>
        <strain evidence="6 7">DSM 109015</strain>
    </source>
</reference>
<dbReference type="InterPro" id="IPR000843">
    <property type="entry name" value="HTH_LacI"/>
</dbReference>
<keyword evidence="1" id="KW-0805">Transcription regulation</keyword>
<dbReference type="Pfam" id="PF00356">
    <property type="entry name" value="LacI"/>
    <property type="match status" value="1"/>
</dbReference>
<dbReference type="RefSeq" id="WP_193500301.1">
    <property type="nucleotide sequence ID" value="NZ_JADCKC010000001.1"/>
</dbReference>
<evidence type="ECO:0000313" key="6">
    <source>
        <dbReference type="EMBL" id="MBE5037037.1"/>
    </source>
</evidence>
<dbReference type="Proteomes" id="UP000768567">
    <property type="component" value="Unassembled WGS sequence"/>
</dbReference>
<dbReference type="InterPro" id="IPR028082">
    <property type="entry name" value="Peripla_BP_I"/>
</dbReference>
<comment type="caution">
    <text evidence="6">The sequence shown here is derived from an EMBL/GenBank/DDBJ whole genome shotgun (WGS) entry which is preliminary data.</text>
</comment>
<feature type="domain" description="HTH cro/C1-type" evidence="5">
    <location>
        <begin position="4"/>
        <end position="51"/>
    </location>
</feature>
<dbReference type="PROSITE" id="PS50932">
    <property type="entry name" value="HTH_LACI_2"/>
    <property type="match status" value="1"/>
</dbReference>
<keyword evidence="7" id="KW-1185">Reference proteome</keyword>
<dbReference type="Gene3D" id="1.10.260.40">
    <property type="entry name" value="lambda repressor-like DNA-binding domains"/>
    <property type="match status" value="1"/>
</dbReference>
<dbReference type="GO" id="GO:0003677">
    <property type="term" value="F:DNA binding"/>
    <property type="evidence" value="ECO:0007669"/>
    <property type="project" value="UniProtKB-KW"/>
</dbReference>
<evidence type="ECO:0000259" key="5">
    <source>
        <dbReference type="PROSITE" id="PS50943"/>
    </source>
</evidence>
<keyword evidence="2 6" id="KW-0238">DNA-binding</keyword>
<dbReference type="CDD" id="cd01392">
    <property type="entry name" value="HTH_LacI"/>
    <property type="match status" value="1"/>
</dbReference>
<name>A0ABR9R1K2_9FIRM</name>
<dbReference type="InterPro" id="IPR046335">
    <property type="entry name" value="LacI/GalR-like_sensor"/>
</dbReference>
<feature type="domain" description="HTH lacI-type" evidence="4">
    <location>
        <begin position="3"/>
        <end position="57"/>
    </location>
</feature>
<evidence type="ECO:0000256" key="3">
    <source>
        <dbReference type="ARBA" id="ARBA00023163"/>
    </source>
</evidence>
<dbReference type="PROSITE" id="PS50943">
    <property type="entry name" value="HTH_CROC1"/>
    <property type="match status" value="1"/>
</dbReference>
<evidence type="ECO:0000256" key="2">
    <source>
        <dbReference type="ARBA" id="ARBA00023125"/>
    </source>
</evidence>
<dbReference type="Pfam" id="PF13377">
    <property type="entry name" value="Peripla_BP_3"/>
    <property type="match status" value="1"/>
</dbReference>
<dbReference type="Gene3D" id="3.40.50.2300">
    <property type="match status" value="2"/>
</dbReference>
<evidence type="ECO:0000313" key="7">
    <source>
        <dbReference type="Proteomes" id="UP000768567"/>
    </source>
</evidence>
<evidence type="ECO:0000256" key="1">
    <source>
        <dbReference type="ARBA" id="ARBA00023015"/>
    </source>
</evidence>
<dbReference type="SMART" id="SM00354">
    <property type="entry name" value="HTH_LACI"/>
    <property type="match status" value="1"/>
</dbReference>
<dbReference type="PRINTS" id="PR00036">
    <property type="entry name" value="HTHLACI"/>
</dbReference>
<dbReference type="CDD" id="cd06267">
    <property type="entry name" value="PBP1_LacI_sugar_binding-like"/>
    <property type="match status" value="1"/>
</dbReference>
<proteinExistence type="predicted"/>
<keyword evidence="3" id="KW-0804">Transcription</keyword>
<dbReference type="PANTHER" id="PTHR30146">
    <property type="entry name" value="LACI-RELATED TRANSCRIPTIONAL REPRESSOR"/>
    <property type="match status" value="1"/>
</dbReference>
<dbReference type="InterPro" id="IPR001387">
    <property type="entry name" value="Cro/C1-type_HTH"/>
</dbReference>
<protein>
    <submittedName>
        <fullName evidence="6">LacI family DNA-binding transcriptional regulator</fullName>
    </submittedName>
</protein>
<accession>A0ABR9R1K2</accession>
<organism evidence="6 7">
    <name type="scientific">Gemmiger gallinarum</name>
    <dbReference type="NCBI Taxonomy" id="2779354"/>
    <lineage>
        <taxon>Bacteria</taxon>
        <taxon>Bacillati</taxon>
        <taxon>Bacillota</taxon>
        <taxon>Clostridia</taxon>
        <taxon>Eubacteriales</taxon>
        <taxon>Gemmiger</taxon>
    </lineage>
</organism>
<sequence>MSVSIYDVAAEAGVSIATVSRILNKSAAVSPKKVAAVQAAMEKLHFEPNQFARGLVNKQANMIGVYMLDGDVSVFDSTYSIELLKGIQRVLTYQDKCMTLIVERPGFYKRAGGIPAYREYVRSKRIDGLILNGPLRAMMPPEVERELREMDFPVVYIGRQEESEFLNVYAHYVEYCLEILEHLRAKGHTNIIYYAISMHENYIRQVKSVTDTWQDGSRICFRLLHTGEMSREQYKKDLQKYVCGGEITAVCMPDYDQAVTMLGVCNELHIPVPDRLSMVAVTHRMDEAKQTYPPLSTLYVPAVDMGASAAELLLHRLNGDDIPETGIEYKPRYTERESVKEMTAPMTP</sequence>
<dbReference type="EMBL" id="JADCKC010000001">
    <property type="protein sequence ID" value="MBE5037037.1"/>
    <property type="molecule type" value="Genomic_DNA"/>
</dbReference>
<dbReference type="PROSITE" id="PS00356">
    <property type="entry name" value="HTH_LACI_1"/>
    <property type="match status" value="1"/>
</dbReference>
<dbReference type="SUPFAM" id="SSF47413">
    <property type="entry name" value="lambda repressor-like DNA-binding domains"/>
    <property type="match status" value="1"/>
</dbReference>